<feature type="transmembrane region" description="Helical" evidence="1">
    <location>
        <begin position="117"/>
        <end position="139"/>
    </location>
</feature>
<keyword evidence="3" id="KW-1185">Reference proteome</keyword>
<proteinExistence type="predicted"/>
<protein>
    <recommendedName>
        <fullName evidence="4">DUF1700 domain-containing protein</fullName>
    </recommendedName>
</protein>
<evidence type="ECO:0000256" key="1">
    <source>
        <dbReference type="SAM" id="Phobius"/>
    </source>
</evidence>
<evidence type="ECO:0008006" key="4">
    <source>
        <dbReference type="Google" id="ProtNLM"/>
    </source>
</evidence>
<keyword evidence="1" id="KW-1133">Transmembrane helix</keyword>
<dbReference type="EMBL" id="FUHU01000009">
    <property type="protein sequence ID" value="SJM49301.1"/>
    <property type="molecule type" value="Genomic_DNA"/>
</dbReference>
<gene>
    <name evidence="2" type="ORF">CZ674_01920</name>
</gene>
<dbReference type="OrthoDB" id="5140916at2"/>
<dbReference type="Pfam" id="PF22564">
    <property type="entry name" value="HAAS"/>
    <property type="match status" value="1"/>
</dbReference>
<dbReference type="GeneID" id="303171956"/>
<evidence type="ECO:0000313" key="3">
    <source>
        <dbReference type="Proteomes" id="UP000195787"/>
    </source>
</evidence>
<accession>A0A1R4F0B9</accession>
<name>A0A1R4F0B9_9MICO</name>
<keyword evidence="1" id="KW-0472">Membrane</keyword>
<dbReference type="Proteomes" id="UP000195787">
    <property type="component" value="Unassembled WGS sequence"/>
</dbReference>
<sequence>MTTLPSSAAAQAYLKRLTALTESLPSSEQLDLLTGIEEHLRDAEQRGVIQAALDSLGPPEQIALEAGAETAGTPRWMRLLAVASAVATVGGFMALGALLCFTAYFDDDSEYALHPMLILLAFGAGSMTGVFSTVLSFLVRELTGQQRVLLTASWIASSLLAIVFGIAGGSVPVGVNLPLSALPLLMGAIGVVLVLRYTAPNPARKLVRS</sequence>
<reference evidence="2 3" key="1">
    <citation type="submission" date="2017-02" db="EMBL/GenBank/DDBJ databases">
        <authorList>
            <person name="Peterson S.W."/>
        </authorList>
    </citation>
    <scope>NUCLEOTIDE SEQUENCE [LARGE SCALE GENOMIC DNA]</scope>
    <source>
        <strain evidence="2 3">LMG 22410</strain>
    </source>
</reference>
<feature type="transmembrane region" description="Helical" evidence="1">
    <location>
        <begin position="179"/>
        <end position="199"/>
    </location>
</feature>
<organism evidence="2 3">
    <name type="scientific">Agrococcus casei LMG 22410</name>
    <dbReference type="NCBI Taxonomy" id="1255656"/>
    <lineage>
        <taxon>Bacteria</taxon>
        <taxon>Bacillati</taxon>
        <taxon>Actinomycetota</taxon>
        <taxon>Actinomycetes</taxon>
        <taxon>Micrococcales</taxon>
        <taxon>Microbacteriaceae</taxon>
        <taxon>Agrococcus</taxon>
    </lineage>
</organism>
<feature type="transmembrane region" description="Helical" evidence="1">
    <location>
        <begin position="79"/>
        <end position="105"/>
    </location>
</feature>
<feature type="transmembrane region" description="Helical" evidence="1">
    <location>
        <begin position="148"/>
        <end position="167"/>
    </location>
</feature>
<dbReference type="AlphaFoldDB" id="A0A1R4F0B9"/>
<evidence type="ECO:0000313" key="2">
    <source>
        <dbReference type="EMBL" id="SJM49301.1"/>
    </source>
</evidence>
<keyword evidence="1" id="KW-0812">Transmembrane</keyword>
<dbReference type="RefSeq" id="WP_048769063.1">
    <property type="nucleotide sequence ID" value="NZ_FUHU01000009.1"/>
</dbReference>